<feature type="domain" description="Anti-CBASS protein Acb1-like N-terminal" evidence="2">
    <location>
        <begin position="54"/>
        <end position="406"/>
    </location>
</feature>
<sequence>MASRSRQGRRGPAQAQVTKDSFQNFAARTGIGTGNVAEQARYGFNPISRKRVDLEYMYRGSWVVGAAVDVVADDMTVAGIDFDAGMEPDDVLALESELERTQAWQSIGDVIRWARLYGGAIGVMMIDGQDLSTPLRLDTVTKGSFRGMLVLDRWSLNPTGGEIIEDLGPDIGKPLRYQVMPNAPALRGRRIHHSRIIRADGVELPYQQRLAEQGWGMSVIERLFDRLLAFDSTTQGAAQLVYKAHLRTYKVKGLRDIIATGGKAFDGLVQQINHIRLWQSNEGMTLMDAEDEFEAHQYTFSGLSDVLLQFGQQISGALQIPLVRLFGQSPAGLNASGDSDLRTYYDGIKRQQEARLRSPLTRIMEVVHRSALGRPPKDGVPFAFRPLWQMSEEQKATIANTTTTAVVGAFEAGIIDRTTALKELKNSAEVTGVFGAITSEDIKAAEDEPPPPPEDVINDPAGPSEEHNVPELLPAAPDA</sequence>
<gene>
    <name evidence="3" type="ORF">ACFONL_12595</name>
</gene>
<accession>A0ABV7UIG3</accession>
<evidence type="ECO:0000313" key="3">
    <source>
        <dbReference type="EMBL" id="MFC3638199.1"/>
    </source>
</evidence>
<dbReference type="InterPro" id="IPR024459">
    <property type="entry name" value="Acb1-like_N"/>
</dbReference>
<proteinExistence type="predicted"/>
<evidence type="ECO:0000256" key="1">
    <source>
        <dbReference type="SAM" id="MobiDB-lite"/>
    </source>
</evidence>
<name>A0ABV7UIG3_9HYPH</name>
<comment type="caution">
    <text evidence="3">The sequence shown here is derived from an EMBL/GenBank/DDBJ whole genome shotgun (WGS) entry which is preliminary data.</text>
</comment>
<dbReference type="NCBIfam" id="TIGR01555">
    <property type="entry name" value="phge_rel_HI1409"/>
    <property type="match status" value="1"/>
</dbReference>
<evidence type="ECO:0000259" key="2">
    <source>
        <dbReference type="Pfam" id="PF06381"/>
    </source>
</evidence>
<dbReference type="RefSeq" id="WP_210319881.1">
    <property type="nucleotide sequence ID" value="NZ_BNCG01000017.1"/>
</dbReference>
<dbReference type="Pfam" id="PF06381">
    <property type="entry name" value="Phage_portal_3"/>
    <property type="match status" value="1"/>
</dbReference>
<feature type="region of interest" description="Disordered" evidence="1">
    <location>
        <begin position="440"/>
        <end position="479"/>
    </location>
</feature>
<reference evidence="4" key="1">
    <citation type="journal article" date="2019" name="Int. J. Syst. Evol. Microbiol.">
        <title>The Global Catalogue of Microorganisms (GCM) 10K type strain sequencing project: providing services to taxonomists for standard genome sequencing and annotation.</title>
        <authorList>
            <consortium name="The Broad Institute Genomics Platform"/>
            <consortium name="The Broad Institute Genome Sequencing Center for Infectious Disease"/>
            <person name="Wu L."/>
            <person name="Ma J."/>
        </authorList>
    </citation>
    <scope>NUCLEOTIDE SEQUENCE [LARGE SCALE GENOMIC DNA]</scope>
    <source>
        <strain evidence="4">KCTC 42282</strain>
    </source>
</reference>
<evidence type="ECO:0000313" key="4">
    <source>
        <dbReference type="Proteomes" id="UP001595704"/>
    </source>
</evidence>
<organism evidence="3 4">
    <name type="scientific">Camelimonas fluminis</name>
    <dbReference type="NCBI Taxonomy" id="1576911"/>
    <lineage>
        <taxon>Bacteria</taxon>
        <taxon>Pseudomonadati</taxon>
        <taxon>Pseudomonadota</taxon>
        <taxon>Alphaproteobacteria</taxon>
        <taxon>Hyphomicrobiales</taxon>
        <taxon>Chelatococcaceae</taxon>
        <taxon>Camelimonas</taxon>
    </lineage>
</organism>
<keyword evidence="4" id="KW-1185">Reference proteome</keyword>
<dbReference type="Proteomes" id="UP001595704">
    <property type="component" value="Unassembled WGS sequence"/>
</dbReference>
<dbReference type="EMBL" id="JBHRYC010000061">
    <property type="protein sequence ID" value="MFC3638199.1"/>
    <property type="molecule type" value="Genomic_DNA"/>
</dbReference>
<protein>
    <submittedName>
        <fullName evidence="3">DUF1073 domain-containing protein</fullName>
    </submittedName>
</protein>
<dbReference type="InterPro" id="IPR006445">
    <property type="entry name" value="Phage-assoc_HI1409"/>
</dbReference>